<keyword evidence="2" id="KW-1185">Reference proteome</keyword>
<dbReference type="AlphaFoldDB" id="A0A5C6CAA7"/>
<evidence type="ECO:0000313" key="1">
    <source>
        <dbReference type="EMBL" id="TWU20334.1"/>
    </source>
</evidence>
<dbReference type="RefSeq" id="WP_146453185.1">
    <property type="nucleotide sequence ID" value="NZ_SJPS01000016.1"/>
</dbReference>
<gene>
    <name evidence="1" type="ORF">Pla144_49810</name>
</gene>
<dbReference type="Proteomes" id="UP000318437">
    <property type="component" value="Unassembled WGS sequence"/>
</dbReference>
<dbReference type="EMBL" id="SJPS01000016">
    <property type="protein sequence ID" value="TWU20334.1"/>
    <property type="molecule type" value="Genomic_DNA"/>
</dbReference>
<protein>
    <submittedName>
        <fullName evidence="1">Uncharacterized protein</fullName>
    </submittedName>
</protein>
<accession>A0A5C6CAA7</accession>
<sequence>MSKPQSEPNSDEKNFDTKEVVFYVKPNATDEASLMELSKKIVKQMRKSHNEWLARQNQPPPS</sequence>
<reference evidence="1 2" key="1">
    <citation type="submission" date="2019-02" db="EMBL/GenBank/DDBJ databases">
        <title>Deep-cultivation of Planctomycetes and their phenomic and genomic characterization uncovers novel biology.</title>
        <authorList>
            <person name="Wiegand S."/>
            <person name="Jogler M."/>
            <person name="Boedeker C."/>
            <person name="Pinto D."/>
            <person name="Vollmers J."/>
            <person name="Rivas-Marin E."/>
            <person name="Kohn T."/>
            <person name="Peeters S.H."/>
            <person name="Heuer A."/>
            <person name="Rast P."/>
            <person name="Oberbeckmann S."/>
            <person name="Bunk B."/>
            <person name="Jeske O."/>
            <person name="Meyerdierks A."/>
            <person name="Storesund J.E."/>
            <person name="Kallscheuer N."/>
            <person name="Luecker S."/>
            <person name="Lage O.M."/>
            <person name="Pohl T."/>
            <person name="Merkel B.J."/>
            <person name="Hornburger P."/>
            <person name="Mueller R.-W."/>
            <person name="Bruemmer F."/>
            <person name="Labrenz M."/>
            <person name="Spormann A.M."/>
            <person name="Op Den Camp H."/>
            <person name="Overmann J."/>
            <person name="Amann R."/>
            <person name="Jetten M.S.M."/>
            <person name="Mascher T."/>
            <person name="Medema M.H."/>
            <person name="Devos D.P."/>
            <person name="Kaster A.-K."/>
            <person name="Ovreas L."/>
            <person name="Rohde M."/>
            <person name="Galperin M.Y."/>
            <person name="Jogler C."/>
        </authorList>
    </citation>
    <scope>NUCLEOTIDE SEQUENCE [LARGE SCALE GENOMIC DNA]</scope>
    <source>
        <strain evidence="1 2">Pla144</strain>
    </source>
</reference>
<comment type="caution">
    <text evidence="1">The sequence shown here is derived from an EMBL/GenBank/DDBJ whole genome shotgun (WGS) entry which is preliminary data.</text>
</comment>
<name>A0A5C6CAA7_9BACT</name>
<proteinExistence type="predicted"/>
<evidence type="ECO:0000313" key="2">
    <source>
        <dbReference type="Proteomes" id="UP000318437"/>
    </source>
</evidence>
<organism evidence="1 2">
    <name type="scientific">Bythopirellula polymerisocia</name>
    <dbReference type="NCBI Taxonomy" id="2528003"/>
    <lineage>
        <taxon>Bacteria</taxon>
        <taxon>Pseudomonadati</taxon>
        <taxon>Planctomycetota</taxon>
        <taxon>Planctomycetia</taxon>
        <taxon>Pirellulales</taxon>
        <taxon>Lacipirellulaceae</taxon>
        <taxon>Bythopirellula</taxon>
    </lineage>
</organism>